<dbReference type="AlphaFoldDB" id="A0A1G9FVK1"/>
<dbReference type="Gene3D" id="2.60.120.200">
    <property type="match status" value="1"/>
</dbReference>
<dbReference type="SMART" id="SM00458">
    <property type="entry name" value="RICIN"/>
    <property type="match status" value="1"/>
</dbReference>
<evidence type="ECO:0000256" key="1">
    <source>
        <dbReference type="ARBA" id="ARBA00006865"/>
    </source>
</evidence>
<dbReference type="GO" id="GO:0004553">
    <property type="term" value="F:hydrolase activity, hydrolyzing O-glycosyl compounds"/>
    <property type="evidence" value="ECO:0007669"/>
    <property type="project" value="InterPro"/>
</dbReference>
<dbReference type="InterPro" id="IPR013320">
    <property type="entry name" value="ConA-like_dom_sf"/>
</dbReference>
<dbReference type="CDD" id="cd08023">
    <property type="entry name" value="GH16_laminarinase_like"/>
    <property type="match status" value="1"/>
</dbReference>
<dbReference type="GO" id="GO:0005975">
    <property type="term" value="P:carbohydrate metabolic process"/>
    <property type="evidence" value="ECO:0007669"/>
    <property type="project" value="InterPro"/>
</dbReference>
<dbReference type="Proteomes" id="UP000070252">
    <property type="component" value="Unassembled WGS sequence"/>
</dbReference>
<dbReference type="OrthoDB" id="9809583at2"/>
<keyword evidence="6" id="KW-1185">Reference proteome</keyword>
<reference evidence="5 7" key="2">
    <citation type="submission" date="2016-10" db="EMBL/GenBank/DDBJ databases">
        <authorList>
            <person name="de Groot N.N."/>
        </authorList>
    </citation>
    <scope>NUCLEOTIDE SEQUENCE [LARGE SCALE GENOMIC DNA]</scope>
    <source>
        <strain evidence="5 7">CGMCC 1.10239</strain>
    </source>
</reference>
<accession>A0A1G9FVK1</accession>
<evidence type="ECO:0000313" key="4">
    <source>
        <dbReference type="EMBL" id="KWX71251.1"/>
    </source>
</evidence>
<comment type="similarity">
    <text evidence="1">Belongs to the glycosyl hydrolase 16 family.</text>
</comment>
<protein>
    <submittedName>
        <fullName evidence="4">1,3--beta-D-glucan 3-glucanohydrolase</fullName>
    </submittedName>
    <submittedName>
        <fullName evidence="5">Beta-glucanase, GH16 family</fullName>
    </submittedName>
</protein>
<dbReference type="EMBL" id="LIPY01000122">
    <property type="protein sequence ID" value="KWX71251.1"/>
    <property type="molecule type" value="Genomic_DNA"/>
</dbReference>
<dbReference type="RefSeq" id="WP_062526384.1">
    <property type="nucleotide sequence ID" value="NZ_CP048429.1"/>
</dbReference>
<dbReference type="CDD" id="cd00161">
    <property type="entry name" value="beta-trefoil_Ricin-like"/>
    <property type="match status" value="1"/>
</dbReference>
<evidence type="ECO:0000313" key="7">
    <source>
        <dbReference type="Proteomes" id="UP000182783"/>
    </source>
</evidence>
<dbReference type="EMBL" id="FNGM01000001">
    <property type="protein sequence ID" value="SDK92461.1"/>
    <property type="molecule type" value="Genomic_DNA"/>
</dbReference>
<dbReference type="Pfam" id="PF14200">
    <property type="entry name" value="RicinB_lectin_2"/>
    <property type="match status" value="1"/>
</dbReference>
<feature type="chain" id="PRO_5009843066" evidence="2">
    <location>
        <begin position="29"/>
        <end position="414"/>
    </location>
</feature>
<proteinExistence type="inferred from homology"/>
<dbReference type="InterPro" id="IPR035992">
    <property type="entry name" value="Ricin_B-like_lectins"/>
</dbReference>
<reference evidence="4 6" key="1">
    <citation type="submission" date="2015-08" db="EMBL/GenBank/DDBJ databases">
        <title>Genome of Paenibacillus jilunlii.</title>
        <authorList>
            <person name="Sant'Anna F.H."/>
            <person name="Ambrosini A."/>
            <person name="Souza R."/>
            <person name="Bach E."/>
            <person name="Fernandes G."/>
            <person name="Balsanelli E."/>
            <person name="Baura V.A."/>
            <person name="Pedrosa F.O."/>
            <person name="Souza E.M."/>
            <person name="Passaglia L."/>
        </authorList>
    </citation>
    <scope>NUCLEOTIDE SEQUENCE [LARGE SCALE GENOMIC DNA]</scope>
    <source>
        <strain evidence="4 6">DSM 23019</strain>
    </source>
</reference>
<evidence type="ECO:0000313" key="6">
    <source>
        <dbReference type="Proteomes" id="UP000070252"/>
    </source>
</evidence>
<evidence type="ECO:0000313" key="5">
    <source>
        <dbReference type="EMBL" id="SDK92461.1"/>
    </source>
</evidence>
<dbReference type="InterPro" id="IPR050546">
    <property type="entry name" value="Glycosyl_Hydrlase_16"/>
</dbReference>
<name>A0A1G9FVK1_9BACL</name>
<dbReference type="PANTHER" id="PTHR10963:SF55">
    <property type="entry name" value="GLYCOSIDE HYDROLASE FAMILY 16 PROTEIN"/>
    <property type="match status" value="1"/>
</dbReference>
<dbReference type="PROSITE" id="PS50231">
    <property type="entry name" value="RICIN_B_LECTIN"/>
    <property type="match status" value="1"/>
</dbReference>
<dbReference type="Proteomes" id="UP000182783">
    <property type="component" value="Unassembled WGS sequence"/>
</dbReference>
<keyword evidence="2" id="KW-0732">Signal</keyword>
<dbReference type="Gene3D" id="2.80.10.50">
    <property type="match status" value="3"/>
</dbReference>
<gene>
    <name evidence="4" type="ORF">AML91_23715</name>
    <name evidence="5" type="ORF">SAMN05216191_101111</name>
</gene>
<dbReference type="SUPFAM" id="SSF49899">
    <property type="entry name" value="Concanavalin A-like lectins/glucanases"/>
    <property type="match status" value="1"/>
</dbReference>
<evidence type="ECO:0000259" key="3">
    <source>
        <dbReference type="PROSITE" id="PS51762"/>
    </source>
</evidence>
<dbReference type="InterPro" id="IPR000757">
    <property type="entry name" value="Beta-glucanase-like"/>
</dbReference>
<dbReference type="PANTHER" id="PTHR10963">
    <property type="entry name" value="GLYCOSYL HYDROLASE-RELATED"/>
    <property type="match status" value="1"/>
</dbReference>
<dbReference type="PROSITE" id="PS51762">
    <property type="entry name" value="GH16_2"/>
    <property type="match status" value="1"/>
</dbReference>
<evidence type="ECO:0000256" key="2">
    <source>
        <dbReference type="SAM" id="SignalP"/>
    </source>
</evidence>
<feature type="signal peptide" evidence="2">
    <location>
        <begin position="1"/>
        <end position="28"/>
    </location>
</feature>
<sequence>MLKRGKMLSLLVMFALLITLFPTGNVYAATNWNLAWSDEFDGTSLNTSNWTAEIGTGNSGWGNNELQYYTSRPQNLQVTGGNLVITALKESYNGSSYTSARIKTQGKKSFTYGKIEARIKLPSGQGLWPAFWMLGTNIDAPGVGWPKCGETDIMERVNNNAFVNGTVHWDANGQADYGQISGNLDFSQYHVYSIEWDAKYIRWFVDGNKFNEFYIENGTGNTEEFQKPSFLLLNLAVGGNWPGSPNAATPFPAQMLVDYVRVYQASNAPNIVSGGVYTFASKASGKVMDVVEVSTASGAKIQQWTNYTAANQQFRVDSTGDGYYKLTAVHSGKVLDVPGSSTSAGVQLQQWDDNGSNAQRWSIIDAGGGYYKLISKVSGLAVDVSGSSTEDGAAVQQWTDNGSDAQKWALTKVN</sequence>
<feature type="domain" description="GH16" evidence="3">
    <location>
        <begin position="29"/>
        <end position="268"/>
    </location>
</feature>
<dbReference type="SUPFAM" id="SSF50370">
    <property type="entry name" value="Ricin B-like lectins"/>
    <property type="match status" value="1"/>
</dbReference>
<organism evidence="5 7">
    <name type="scientific">Paenibacillus jilunlii</name>
    <dbReference type="NCBI Taxonomy" id="682956"/>
    <lineage>
        <taxon>Bacteria</taxon>
        <taxon>Bacillati</taxon>
        <taxon>Bacillota</taxon>
        <taxon>Bacilli</taxon>
        <taxon>Bacillales</taxon>
        <taxon>Paenibacillaceae</taxon>
        <taxon>Paenibacillus</taxon>
    </lineage>
</organism>
<dbReference type="InterPro" id="IPR000772">
    <property type="entry name" value="Ricin_B_lectin"/>
</dbReference>
<dbReference type="Pfam" id="PF00722">
    <property type="entry name" value="Glyco_hydro_16"/>
    <property type="match status" value="1"/>
</dbReference>